<organism evidence="1 2">
    <name type="scientific">Rhizobium oryzicola</name>
    <dbReference type="NCBI Taxonomy" id="1232668"/>
    <lineage>
        <taxon>Bacteria</taxon>
        <taxon>Pseudomonadati</taxon>
        <taxon>Pseudomonadota</taxon>
        <taxon>Alphaproteobacteria</taxon>
        <taxon>Hyphomicrobiales</taxon>
        <taxon>Rhizobiaceae</taxon>
        <taxon>Rhizobium/Agrobacterium group</taxon>
        <taxon>Rhizobium</taxon>
    </lineage>
</organism>
<dbReference type="RefSeq" id="WP_302077402.1">
    <property type="nucleotide sequence ID" value="NZ_JAUKWQ010000004.1"/>
</dbReference>
<comment type="caution">
    <text evidence="1">The sequence shown here is derived from an EMBL/GenBank/DDBJ whole genome shotgun (WGS) entry which is preliminary data.</text>
</comment>
<gene>
    <name evidence="1" type="ORF">Q2T52_14040</name>
</gene>
<reference evidence="1" key="1">
    <citation type="journal article" date="2015" name="Int. J. Syst. Evol. Microbiol.">
        <title>Rhizobium oryzicola sp. nov., potential plant-growth-promoting endophytic bacteria isolated from rice roots.</title>
        <authorList>
            <person name="Zhang X.X."/>
            <person name="Gao J.S."/>
            <person name="Cao Y.H."/>
            <person name="Sheirdil R.A."/>
            <person name="Wang X.C."/>
            <person name="Zhang L."/>
        </authorList>
    </citation>
    <scope>NUCLEOTIDE SEQUENCE</scope>
    <source>
        <strain evidence="1">05753</strain>
    </source>
</reference>
<dbReference type="Proteomes" id="UP001169006">
    <property type="component" value="Unassembled WGS sequence"/>
</dbReference>
<protein>
    <submittedName>
        <fullName evidence="1">Uncharacterized protein</fullName>
    </submittedName>
</protein>
<evidence type="ECO:0000313" key="1">
    <source>
        <dbReference type="EMBL" id="MDO1583208.1"/>
    </source>
</evidence>
<sequence length="377" mass="38976">MSSVSSISNAPIAPQIVTPDAVTPVGPAQAVSGLVTSSVEDQLAAALALMGGPNSSVGLSGLYRAQSPGDISVLLAEASLTLQNISDEAKAEKARLAMGSVVDALTAYSAVAQRQTELDAKADAAKLQSDIATKQQSIAEQIAALEAITDPDQKAAVAPQLANLKSEMVSLAQTALAQTAALLQRELDRLPDGDRSKSVADQLAAVNLQITTLAGPDAYSNALSALAANDVLLVTKIQDYDAAANAIPGISDINQAVMAIAANVATVFASINALQVSQSAHDVAENSAVDRLLSDILQAAAKADASFIQEENGPTLAAQTQLRTARQDDAERTDQSKLVDALLMAAVDLLLQLSTLESLTIQEPQIQPGRSRLRVDV</sequence>
<name>A0ABT8SZ91_9HYPH</name>
<accession>A0ABT8SZ91</accession>
<dbReference type="EMBL" id="JAUKWQ010000004">
    <property type="protein sequence ID" value="MDO1583208.1"/>
    <property type="molecule type" value="Genomic_DNA"/>
</dbReference>
<proteinExistence type="predicted"/>
<evidence type="ECO:0000313" key="2">
    <source>
        <dbReference type="Proteomes" id="UP001169006"/>
    </source>
</evidence>
<keyword evidence="2" id="KW-1185">Reference proteome</keyword>
<reference evidence="1" key="2">
    <citation type="submission" date="2023-07" db="EMBL/GenBank/DDBJ databases">
        <authorList>
            <person name="Sun H."/>
        </authorList>
    </citation>
    <scope>NUCLEOTIDE SEQUENCE</scope>
    <source>
        <strain evidence="1">05753</strain>
    </source>
</reference>